<dbReference type="SUPFAM" id="SSF53098">
    <property type="entry name" value="Ribonuclease H-like"/>
    <property type="match status" value="1"/>
</dbReference>
<dbReference type="InterPro" id="IPR036397">
    <property type="entry name" value="RNaseH_sf"/>
</dbReference>
<dbReference type="PROSITE" id="PS50994">
    <property type="entry name" value="INTEGRASE"/>
    <property type="match status" value="1"/>
</dbReference>
<evidence type="ECO:0000256" key="1">
    <source>
        <dbReference type="SAM" id="MobiDB-lite"/>
    </source>
</evidence>
<organism evidence="3 4">
    <name type="scientific">Nocardia brasiliensis</name>
    <dbReference type="NCBI Taxonomy" id="37326"/>
    <lineage>
        <taxon>Bacteria</taxon>
        <taxon>Bacillati</taxon>
        <taxon>Actinomycetota</taxon>
        <taxon>Actinomycetes</taxon>
        <taxon>Mycobacteriales</taxon>
        <taxon>Nocardiaceae</taxon>
        <taxon>Nocardia</taxon>
    </lineage>
</organism>
<dbReference type="InterPro" id="IPR001584">
    <property type="entry name" value="Integrase_cat-core"/>
</dbReference>
<dbReference type="AlphaFoldDB" id="A0A6G9Y2X2"/>
<dbReference type="EMBL" id="CP046171">
    <property type="protein sequence ID" value="QIS07541.1"/>
    <property type="molecule type" value="Genomic_DNA"/>
</dbReference>
<dbReference type="Pfam" id="PF09299">
    <property type="entry name" value="Mu-transpos_C"/>
    <property type="match status" value="1"/>
</dbReference>
<reference evidence="3 4" key="1">
    <citation type="journal article" date="2019" name="ACS Chem. Biol.">
        <title>Identification and Mobilization of a Cryptic Antibiotic Biosynthesis Gene Locus from a Human-Pathogenic Nocardia Isolate.</title>
        <authorList>
            <person name="Herisse M."/>
            <person name="Ishida K."/>
            <person name="Porter J.L."/>
            <person name="Howden B."/>
            <person name="Hertweck C."/>
            <person name="Stinear T.P."/>
            <person name="Pidot S.J."/>
        </authorList>
    </citation>
    <scope>NUCLEOTIDE SEQUENCE [LARGE SCALE GENOMIC DNA]</scope>
    <source>
        <strain evidence="3 4">AUSMDU00024985</strain>
    </source>
</reference>
<accession>A0A6G9Y2X2</accession>
<dbReference type="Proteomes" id="UP000501705">
    <property type="component" value="Chromosome"/>
</dbReference>
<dbReference type="GO" id="GO:0015074">
    <property type="term" value="P:DNA integration"/>
    <property type="evidence" value="ECO:0007669"/>
    <property type="project" value="InterPro"/>
</dbReference>
<gene>
    <name evidence="3" type="ORF">F5X71_20115</name>
</gene>
<evidence type="ECO:0000313" key="3">
    <source>
        <dbReference type="EMBL" id="QIS07541.1"/>
    </source>
</evidence>
<feature type="domain" description="Integrase catalytic" evidence="2">
    <location>
        <begin position="171"/>
        <end position="400"/>
    </location>
</feature>
<dbReference type="GO" id="GO:0003676">
    <property type="term" value="F:nucleic acid binding"/>
    <property type="evidence" value="ECO:0007669"/>
    <property type="project" value="InterPro"/>
</dbReference>
<protein>
    <submittedName>
        <fullName evidence="3">DDE-type integrase/transposase/recombinase</fullName>
    </submittedName>
</protein>
<dbReference type="InterPro" id="IPR012337">
    <property type="entry name" value="RNaseH-like_sf"/>
</dbReference>
<evidence type="ECO:0000313" key="4">
    <source>
        <dbReference type="Proteomes" id="UP000501705"/>
    </source>
</evidence>
<evidence type="ECO:0000259" key="2">
    <source>
        <dbReference type="PROSITE" id="PS50994"/>
    </source>
</evidence>
<dbReference type="InterPro" id="IPR015378">
    <property type="entry name" value="Transposase-like_Mu_C"/>
</dbReference>
<sequence length="613" mass="68062">MERARWWEAQVIEVLTGEPSGGAAGAAVRRSLRQRELAKVDQLRAAGHAVSLGTLQRHRLAYQRDGLLGVVDRRFLPRRSTTGRVDERVVEVLRRLIDEETDRSTGTGSRLMRRTENALREAYGDQSPAMPSRATFYRLVDRIAAGKHTLGSARTRRSLAKQPDGPFGTVTAARPGEITEIDSTPIDVRVVLDDGTVDRAELTALVDVRTRTIAAAVLRPTTKAVDAALLLARALTPEPMRPGWSDALRMSRSVLPHRRLTEIDRRLSDAAARPVIVPETIVFDHGKAYLSQTFRSACLALGVSLQPAHPDTPTDKGKVERTLQSVGTLFAQHVAGYVGSSVERRGKDADRQAVWSMLELQELLDEWIVAVWQNRPHDGLRDPITPGNVLTPNEMYSAMVEITGYLPVPLTADDYIELLPATWRTINSYGVKLNNRTYDAKALNPLRRQHSGVEHRNGRWEVHHDPYDISRIWVRDHTSSRWITAYWTHLKTTPAPFGELAWQHARTTLTARGNDTATEAEIAQAATDLLNRAERGPTVDAPQKPTTRERRVTGRTRATTASPHPASLTSSPEPEGGEPEGGELDGEPSGETRLAKVIPLGIFDPFEEAKKRW</sequence>
<feature type="region of interest" description="Disordered" evidence="1">
    <location>
        <begin position="529"/>
        <end position="601"/>
    </location>
</feature>
<dbReference type="Gene3D" id="3.30.420.10">
    <property type="entry name" value="Ribonuclease H-like superfamily/Ribonuclease H"/>
    <property type="match status" value="1"/>
</dbReference>
<proteinExistence type="predicted"/>
<name>A0A6G9Y2X2_NOCBR</name>
<feature type="compositionally biased region" description="Acidic residues" evidence="1">
    <location>
        <begin position="575"/>
        <end position="588"/>
    </location>
</feature>